<organism evidence="3">
    <name type="scientific">Candidatus Methanophaga sp. ANME-1 ERB7</name>
    <dbReference type="NCBI Taxonomy" id="2759913"/>
    <lineage>
        <taxon>Archaea</taxon>
        <taxon>Methanobacteriati</taxon>
        <taxon>Methanobacteriota</taxon>
        <taxon>Stenosarchaea group</taxon>
        <taxon>Methanomicrobia</taxon>
        <taxon>Candidatus Methanophagales</taxon>
        <taxon>Candidatus Methanophagaceae</taxon>
        <taxon>Candidatus Methanophaga</taxon>
    </lineage>
</organism>
<dbReference type="EMBL" id="MT631601">
    <property type="protein sequence ID" value="QNO55033.1"/>
    <property type="molecule type" value="Genomic_DNA"/>
</dbReference>
<evidence type="ECO:0000313" key="3">
    <source>
        <dbReference type="EMBL" id="QNO55033.1"/>
    </source>
</evidence>
<evidence type="ECO:0000259" key="2">
    <source>
        <dbReference type="Pfam" id="PF13439"/>
    </source>
</evidence>
<dbReference type="Pfam" id="PF13439">
    <property type="entry name" value="Glyco_transf_4"/>
    <property type="match status" value="1"/>
</dbReference>
<accession>A0A7G9Z449</accession>
<proteinExistence type="predicted"/>
<feature type="domain" description="Glycosyltransferase subfamily 4-like N-terminal" evidence="2">
    <location>
        <begin position="20"/>
        <end position="181"/>
    </location>
</feature>
<dbReference type="GO" id="GO:0102710">
    <property type="term" value="F:D-inositol-3-phosphate glycosyltransferase activity"/>
    <property type="evidence" value="ECO:0007669"/>
    <property type="project" value="UniProtKB-EC"/>
</dbReference>
<dbReference type="InterPro" id="IPR028098">
    <property type="entry name" value="Glyco_trans_4-like_N"/>
</dbReference>
<dbReference type="SUPFAM" id="SSF53756">
    <property type="entry name" value="UDP-Glycosyltransferase/glycogen phosphorylase"/>
    <property type="match status" value="1"/>
</dbReference>
<dbReference type="PANTHER" id="PTHR12526">
    <property type="entry name" value="GLYCOSYLTRANSFERASE"/>
    <property type="match status" value="1"/>
</dbReference>
<keyword evidence="3" id="KW-0328">Glycosyltransferase</keyword>
<dbReference type="EMBL" id="MT631603">
    <property type="protein sequence ID" value="QNO55104.1"/>
    <property type="molecule type" value="Genomic_DNA"/>
</dbReference>
<evidence type="ECO:0000259" key="1">
    <source>
        <dbReference type="Pfam" id="PF00534"/>
    </source>
</evidence>
<sequence length="374" mass="42695">MKILSVCTSTPGEDAANWRISNISRILESKGHEVHFVHYCRKLSYEKLENKGQYSNRTFIITSAPAVHIEHLKILLKNNYDMAYGNNYDAAFCSLLTKLTKISLIFDMHGDIVEEFLIEKGPNLSTKISPKFLLNKFIDFMDLKFSDKIICVSKKMIEYLHDQKSIPLEKMAYVTNGVDLESFKPVNDEKIKNMRNQLGLKDKLVFGYVGNFQKWQGVKNFIEAAKKINDKDLAFLIVGGDKELRENNIIYIPKIPRSQIPMYYSICNVLVLPRPSHLATEIAAPTKFAEYTAMEKPILTTDVGDAADFVTEYKCGIVVKDNKPENLIKGTNEFKGKTEEELKRMGRNSRKLAESEFDWGKVGINLLKAVESLR</sequence>
<protein>
    <submittedName>
        <fullName evidence="3">D-inositol-3-phosphate glycosyltransferase</fullName>
        <ecNumber evidence="3">2.4.1.250</ecNumber>
    </submittedName>
</protein>
<gene>
    <name evidence="3" type="primary">mshA_3</name>
    <name evidence="3" type="ORF">FPOEFMDM_00018</name>
    <name evidence="4" type="ORF">MNNOGLJF_00018</name>
</gene>
<evidence type="ECO:0000313" key="4">
    <source>
        <dbReference type="EMBL" id="QNO55104.1"/>
    </source>
</evidence>
<name>A0A7G9Z449_9EURY</name>
<dbReference type="EC" id="2.4.1.250" evidence="3"/>
<keyword evidence="3" id="KW-0808">Transferase</keyword>
<dbReference type="CDD" id="cd03794">
    <property type="entry name" value="GT4_WbuB-like"/>
    <property type="match status" value="1"/>
</dbReference>
<feature type="domain" description="Glycosyl transferase family 1" evidence="1">
    <location>
        <begin position="192"/>
        <end position="351"/>
    </location>
</feature>
<reference evidence="3" key="1">
    <citation type="submission" date="2020-06" db="EMBL/GenBank/DDBJ databases">
        <title>Unique genomic features of the anaerobic methanotrophic archaea.</title>
        <authorList>
            <person name="Chadwick G.L."/>
            <person name="Skennerton C.T."/>
            <person name="Laso-Perez R."/>
            <person name="Leu A.O."/>
            <person name="Speth D.R."/>
            <person name="Yu H."/>
            <person name="Morgan-Lang C."/>
            <person name="Hatzenpichler R."/>
            <person name="Goudeau D."/>
            <person name="Malmstrom R."/>
            <person name="Brazelton W.J."/>
            <person name="Woyke T."/>
            <person name="Hallam S.J."/>
            <person name="Tyson G.W."/>
            <person name="Wegener G."/>
            <person name="Boetius A."/>
            <person name="Orphan V."/>
        </authorList>
    </citation>
    <scope>NUCLEOTIDE SEQUENCE</scope>
</reference>
<dbReference type="InterPro" id="IPR001296">
    <property type="entry name" value="Glyco_trans_1"/>
</dbReference>
<dbReference type="AlphaFoldDB" id="A0A7G9Z449"/>
<dbReference type="Gene3D" id="3.40.50.2000">
    <property type="entry name" value="Glycogen Phosphorylase B"/>
    <property type="match status" value="2"/>
</dbReference>
<dbReference type="Pfam" id="PF00534">
    <property type="entry name" value="Glycos_transf_1"/>
    <property type="match status" value="1"/>
</dbReference>